<gene>
    <name evidence="7" type="primary">tauD</name>
    <name evidence="7" type="ORF">PPSIR1_07018</name>
</gene>
<dbReference type="RefSeq" id="WP_006971861.1">
    <property type="nucleotide sequence ID" value="NZ_ABCS01000024.1"/>
</dbReference>
<proteinExistence type="inferred from homology"/>
<evidence type="ECO:0000256" key="1">
    <source>
        <dbReference type="ARBA" id="ARBA00005896"/>
    </source>
</evidence>
<name>A6G562_9BACT</name>
<dbReference type="InterPro" id="IPR051323">
    <property type="entry name" value="AtsK-like"/>
</dbReference>
<evidence type="ECO:0000256" key="5">
    <source>
        <dbReference type="ARBA" id="ARBA00023004"/>
    </source>
</evidence>
<dbReference type="SUPFAM" id="SSF51197">
    <property type="entry name" value="Clavaminate synthase-like"/>
    <property type="match status" value="1"/>
</dbReference>
<evidence type="ECO:0000313" key="7">
    <source>
        <dbReference type="EMBL" id="EDM78974.1"/>
    </source>
</evidence>
<dbReference type="STRING" id="391625.PPSIR1_07018"/>
<evidence type="ECO:0000313" key="8">
    <source>
        <dbReference type="Proteomes" id="UP000005801"/>
    </source>
</evidence>
<evidence type="ECO:0000256" key="3">
    <source>
        <dbReference type="ARBA" id="ARBA00022964"/>
    </source>
</evidence>
<keyword evidence="4 7" id="KW-0560">Oxidoreductase</keyword>
<dbReference type="InterPro" id="IPR003819">
    <property type="entry name" value="TauD/TfdA-like"/>
</dbReference>
<evidence type="ECO:0000256" key="4">
    <source>
        <dbReference type="ARBA" id="ARBA00023002"/>
    </source>
</evidence>
<sequence length="282" mass="31292">MQPSIHPLTPPVGAEVRGVDLRAPLSAEQSEFLEAALLAHGVLFFRDQDISPADHLALARAFGEPVPHPSFPSVPGFDAVNILRVTPDEEPKIDTWHTDMTFLEAPPLGSILRARVLTECGGDTLFGSTIAAYDSLSPTMKRRLEGLRAAHSFTHGFRHSLAEPDASPRLRAAAKAHPPRVHPVVRVHPRSGKPGLFVNRLFTTHILDLPERESDSLLAYLYEHLEQPEHTCRFRWSPNAIAFWDNRCTIHRPVNDYWPAHRELERVTIAGDVPVGPAQPAS</sequence>
<dbReference type="Proteomes" id="UP000005801">
    <property type="component" value="Unassembled WGS sequence"/>
</dbReference>
<feature type="domain" description="TauD/TfdA-like" evidence="6">
    <location>
        <begin position="5"/>
        <end position="268"/>
    </location>
</feature>
<dbReference type="InterPro" id="IPR042098">
    <property type="entry name" value="TauD-like_sf"/>
</dbReference>
<accession>A6G562</accession>
<organism evidence="7 8">
    <name type="scientific">Plesiocystis pacifica SIR-1</name>
    <dbReference type="NCBI Taxonomy" id="391625"/>
    <lineage>
        <taxon>Bacteria</taxon>
        <taxon>Pseudomonadati</taxon>
        <taxon>Myxococcota</taxon>
        <taxon>Polyangia</taxon>
        <taxon>Nannocystales</taxon>
        <taxon>Nannocystaceae</taxon>
        <taxon>Plesiocystis</taxon>
    </lineage>
</organism>
<dbReference type="Pfam" id="PF02668">
    <property type="entry name" value="TauD"/>
    <property type="match status" value="1"/>
</dbReference>
<comment type="similarity">
    <text evidence="1">Belongs to the TfdA dioxygenase family.</text>
</comment>
<dbReference type="PANTHER" id="PTHR30468:SF1">
    <property type="entry name" value="ALPHA-KETOGLUTARATE-DEPENDENT SULFONATE DIOXYGENASE"/>
    <property type="match status" value="1"/>
</dbReference>
<keyword evidence="8" id="KW-1185">Reference proteome</keyword>
<dbReference type="GO" id="GO:0046872">
    <property type="term" value="F:metal ion binding"/>
    <property type="evidence" value="ECO:0007669"/>
    <property type="project" value="UniProtKB-KW"/>
</dbReference>
<dbReference type="EC" id="1.14.11.17" evidence="7"/>
<dbReference type="PANTHER" id="PTHR30468">
    <property type="entry name" value="ALPHA-KETOGLUTARATE-DEPENDENT SULFONATE DIOXYGENASE"/>
    <property type="match status" value="1"/>
</dbReference>
<dbReference type="eggNOG" id="COG2175">
    <property type="taxonomic scope" value="Bacteria"/>
</dbReference>
<dbReference type="GO" id="GO:0005737">
    <property type="term" value="C:cytoplasm"/>
    <property type="evidence" value="ECO:0007669"/>
    <property type="project" value="TreeGrafter"/>
</dbReference>
<evidence type="ECO:0000256" key="2">
    <source>
        <dbReference type="ARBA" id="ARBA00022723"/>
    </source>
</evidence>
<dbReference type="GO" id="GO:0000908">
    <property type="term" value="F:taurine dioxygenase activity"/>
    <property type="evidence" value="ECO:0007669"/>
    <property type="project" value="UniProtKB-EC"/>
</dbReference>
<keyword evidence="3 7" id="KW-0223">Dioxygenase</keyword>
<keyword evidence="5" id="KW-0408">Iron</keyword>
<dbReference type="EMBL" id="ABCS01000024">
    <property type="protein sequence ID" value="EDM78974.1"/>
    <property type="molecule type" value="Genomic_DNA"/>
</dbReference>
<comment type="caution">
    <text evidence="7">The sequence shown here is derived from an EMBL/GenBank/DDBJ whole genome shotgun (WGS) entry which is preliminary data.</text>
</comment>
<dbReference type="AlphaFoldDB" id="A6G562"/>
<dbReference type="OrthoDB" id="7209371at2"/>
<protein>
    <submittedName>
        <fullName evidence="7">Taurine dioxygenase</fullName>
        <ecNumber evidence="7">1.14.11.17</ecNumber>
    </submittedName>
</protein>
<dbReference type="Gene3D" id="3.60.130.10">
    <property type="entry name" value="Clavaminate synthase-like"/>
    <property type="match status" value="1"/>
</dbReference>
<reference evidence="7 8" key="1">
    <citation type="submission" date="2007-06" db="EMBL/GenBank/DDBJ databases">
        <authorList>
            <person name="Shimkets L."/>
            <person name="Ferriera S."/>
            <person name="Johnson J."/>
            <person name="Kravitz S."/>
            <person name="Beeson K."/>
            <person name="Sutton G."/>
            <person name="Rogers Y.-H."/>
            <person name="Friedman R."/>
            <person name="Frazier M."/>
            <person name="Venter J.C."/>
        </authorList>
    </citation>
    <scope>NUCLEOTIDE SEQUENCE [LARGE SCALE GENOMIC DNA]</scope>
    <source>
        <strain evidence="7 8">SIR-1</strain>
    </source>
</reference>
<keyword evidence="2" id="KW-0479">Metal-binding</keyword>
<evidence type="ECO:0000259" key="6">
    <source>
        <dbReference type="Pfam" id="PF02668"/>
    </source>
</evidence>